<comment type="caution">
    <text evidence="2">The sequence shown here is derived from an EMBL/GenBank/DDBJ whole genome shotgun (WGS) entry which is preliminary data.</text>
</comment>
<keyword evidence="1" id="KW-0472">Membrane</keyword>
<sequence length="143" mass="15912">MQQLIRAASISHSNSKPVLHITVPSRPTHTRVPEPYQLTIPRIRPLEPKPKLPTCKRQTLVLSTPRKCIVNISITKNLIISRALAKSVNIAGWDFGVILSMIFGFLFLFFLGLWGWEFGGVGVGAKHGLGRRGMWRGDCALVN</sequence>
<name>A0A5A7Q3M0_STRAF</name>
<keyword evidence="1" id="KW-1133">Transmembrane helix</keyword>
<keyword evidence="3" id="KW-1185">Reference proteome</keyword>
<dbReference type="Proteomes" id="UP000325081">
    <property type="component" value="Unassembled WGS sequence"/>
</dbReference>
<dbReference type="AlphaFoldDB" id="A0A5A7Q3M0"/>
<reference evidence="3" key="1">
    <citation type="journal article" date="2019" name="Curr. Biol.">
        <title>Genome Sequence of Striga asiatica Provides Insight into the Evolution of Plant Parasitism.</title>
        <authorList>
            <person name="Yoshida S."/>
            <person name="Kim S."/>
            <person name="Wafula E.K."/>
            <person name="Tanskanen J."/>
            <person name="Kim Y.M."/>
            <person name="Honaas L."/>
            <person name="Yang Z."/>
            <person name="Spallek T."/>
            <person name="Conn C.E."/>
            <person name="Ichihashi Y."/>
            <person name="Cheong K."/>
            <person name="Cui S."/>
            <person name="Der J.P."/>
            <person name="Gundlach H."/>
            <person name="Jiao Y."/>
            <person name="Hori C."/>
            <person name="Ishida J.K."/>
            <person name="Kasahara H."/>
            <person name="Kiba T."/>
            <person name="Kim M.S."/>
            <person name="Koo N."/>
            <person name="Laohavisit A."/>
            <person name="Lee Y.H."/>
            <person name="Lumba S."/>
            <person name="McCourt P."/>
            <person name="Mortimer J.C."/>
            <person name="Mutuku J.M."/>
            <person name="Nomura T."/>
            <person name="Sasaki-Sekimoto Y."/>
            <person name="Seto Y."/>
            <person name="Wang Y."/>
            <person name="Wakatake T."/>
            <person name="Sakakibara H."/>
            <person name="Demura T."/>
            <person name="Yamaguchi S."/>
            <person name="Yoneyama K."/>
            <person name="Manabe R.I."/>
            <person name="Nelson D.C."/>
            <person name="Schulman A.H."/>
            <person name="Timko M.P."/>
            <person name="dePamphilis C.W."/>
            <person name="Choi D."/>
            <person name="Shirasu K."/>
        </authorList>
    </citation>
    <scope>NUCLEOTIDE SEQUENCE [LARGE SCALE GENOMIC DNA]</scope>
    <source>
        <strain evidence="3">cv. UVA1</strain>
    </source>
</reference>
<keyword evidence="1" id="KW-0812">Transmembrane</keyword>
<protein>
    <submittedName>
        <fullName evidence="2">Zinc finger (C3HC4-type RING finger) family protein</fullName>
    </submittedName>
</protein>
<proteinExistence type="predicted"/>
<gene>
    <name evidence="2" type="ORF">STAS_16390</name>
</gene>
<organism evidence="2 3">
    <name type="scientific">Striga asiatica</name>
    <name type="common">Asiatic witchweed</name>
    <name type="synonym">Buchnera asiatica</name>
    <dbReference type="NCBI Taxonomy" id="4170"/>
    <lineage>
        <taxon>Eukaryota</taxon>
        <taxon>Viridiplantae</taxon>
        <taxon>Streptophyta</taxon>
        <taxon>Embryophyta</taxon>
        <taxon>Tracheophyta</taxon>
        <taxon>Spermatophyta</taxon>
        <taxon>Magnoliopsida</taxon>
        <taxon>eudicotyledons</taxon>
        <taxon>Gunneridae</taxon>
        <taxon>Pentapetalae</taxon>
        <taxon>asterids</taxon>
        <taxon>lamiids</taxon>
        <taxon>Lamiales</taxon>
        <taxon>Orobanchaceae</taxon>
        <taxon>Buchnereae</taxon>
        <taxon>Striga</taxon>
    </lineage>
</organism>
<accession>A0A5A7Q3M0</accession>
<evidence type="ECO:0000256" key="1">
    <source>
        <dbReference type="SAM" id="Phobius"/>
    </source>
</evidence>
<dbReference type="EMBL" id="BKCP01005738">
    <property type="protein sequence ID" value="GER39755.1"/>
    <property type="molecule type" value="Genomic_DNA"/>
</dbReference>
<evidence type="ECO:0000313" key="2">
    <source>
        <dbReference type="EMBL" id="GER39755.1"/>
    </source>
</evidence>
<evidence type="ECO:0000313" key="3">
    <source>
        <dbReference type="Proteomes" id="UP000325081"/>
    </source>
</evidence>
<feature type="transmembrane region" description="Helical" evidence="1">
    <location>
        <begin position="95"/>
        <end position="116"/>
    </location>
</feature>